<dbReference type="PROSITE" id="PS50005">
    <property type="entry name" value="TPR"/>
    <property type="match status" value="1"/>
</dbReference>
<keyword evidence="3" id="KW-1133">Transmembrane helix</keyword>
<feature type="compositionally biased region" description="Polar residues" evidence="2">
    <location>
        <begin position="582"/>
        <end position="592"/>
    </location>
</feature>
<keyword evidence="3" id="KW-0472">Membrane</keyword>
<dbReference type="SMART" id="SM00327">
    <property type="entry name" value="VWA"/>
    <property type="match status" value="1"/>
</dbReference>
<dbReference type="STRING" id="1524254.PHACT_12960"/>
<feature type="region of interest" description="Disordered" evidence="2">
    <location>
        <begin position="518"/>
        <end position="620"/>
    </location>
</feature>
<organism evidence="5 6">
    <name type="scientific">Pseudohongiella acticola</name>
    <dbReference type="NCBI Taxonomy" id="1524254"/>
    <lineage>
        <taxon>Bacteria</taxon>
        <taxon>Pseudomonadati</taxon>
        <taxon>Pseudomonadota</taxon>
        <taxon>Gammaproteobacteria</taxon>
        <taxon>Pseudomonadales</taxon>
        <taxon>Pseudohongiellaceae</taxon>
        <taxon>Pseudohongiella</taxon>
    </lineage>
</organism>
<feature type="transmembrane region" description="Helical" evidence="3">
    <location>
        <begin position="20"/>
        <end position="37"/>
    </location>
</feature>
<dbReference type="Gene3D" id="3.40.50.410">
    <property type="entry name" value="von Willebrand factor, type A domain"/>
    <property type="match status" value="1"/>
</dbReference>
<dbReference type="PANTHER" id="PTHR22550">
    <property type="entry name" value="SPORE GERMINATION PROTEIN"/>
    <property type="match status" value="1"/>
</dbReference>
<evidence type="ECO:0000313" key="5">
    <source>
        <dbReference type="EMBL" id="OFE11455.1"/>
    </source>
</evidence>
<evidence type="ECO:0000256" key="2">
    <source>
        <dbReference type="SAM" id="MobiDB-lite"/>
    </source>
</evidence>
<dbReference type="Proteomes" id="UP000175669">
    <property type="component" value="Unassembled WGS sequence"/>
</dbReference>
<dbReference type="OrthoDB" id="9807628at2"/>
<feature type="compositionally biased region" description="Basic and acidic residues" evidence="2">
    <location>
        <begin position="605"/>
        <end position="620"/>
    </location>
</feature>
<keyword evidence="6" id="KW-1185">Reference proteome</keyword>
<feature type="domain" description="VWFA" evidence="4">
    <location>
        <begin position="100"/>
        <end position="294"/>
    </location>
</feature>
<dbReference type="InterPro" id="IPR002035">
    <property type="entry name" value="VWF_A"/>
</dbReference>
<evidence type="ECO:0000259" key="4">
    <source>
        <dbReference type="SMART" id="SM00327"/>
    </source>
</evidence>
<feature type="repeat" description="TPR" evidence="1">
    <location>
        <begin position="469"/>
        <end position="502"/>
    </location>
</feature>
<dbReference type="InterPro" id="IPR011990">
    <property type="entry name" value="TPR-like_helical_dom_sf"/>
</dbReference>
<dbReference type="SUPFAM" id="SSF53300">
    <property type="entry name" value="vWA-like"/>
    <property type="match status" value="1"/>
</dbReference>
<dbReference type="Pfam" id="PF13519">
    <property type="entry name" value="VWA_2"/>
    <property type="match status" value="1"/>
</dbReference>
<dbReference type="InterPro" id="IPR036465">
    <property type="entry name" value="vWFA_dom_sf"/>
</dbReference>
<protein>
    <recommendedName>
        <fullName evidence="4">VWFA domain-containing protein</fullName>
    </recommendedName>
</protein>
<comment type="caution">
    <text evidence="5">The sequence shown here is derived from an EMBL/GenBank/DDBJ whole genome shotgun (WGS) entry which is preliminary data.</text>
</comment>
<accession>A0A1E8CGL5</accession>
<evidence type="ECO:0000256" key="1">
    <source>
        <dbReference type="PROSITE-ProRule" id="PRU00339"/>
    </source>
</evidence>
<dbReference type="SUPFAM" id="SSF48452">
    <property type="entry name" value="TPR-like"/>
    <property type="match status" value="1"/>
</dbReference>
<dbReference type="SMART" id="SM00028">
    <property type="entry name" value="TPR"/>
    <property type="match status" value="1"/>
</dbReference>
<keyword evidence="3" id="KW-0812">Transmembrane</keyword>
<gene>
    <name evidence="5" type="ORF">PHACT_12960</name>
</gene>
<dbReference type="EMBL" id="MASR01000002">
    <property type="protein sequence ID" value="OFE11455.1"/>
    <property type="molecule type" value="Genomic_DNA"/>
</dbReference>
<dbReference type="PANTHER" id="PTHR22550:SF14">
    <property type="entry name" value="VWFA DOMAIN-CONTAINING PROTEIN"/>
    <property type="match status" value="1"/>
</dbReference>
<sequence length="640" mass="71477">MTESLTLMQSLAQFHFLRPLWLLALLPALFFFSRLWRLDAQGSAWHKVIDKSLLPYLLNASKSTSQRMPLILLIAAWVIATLALAGPTWTKQTQPVQERQEALVIVLDLSLGMFANDQDPNRITVARRKIMDLLDTRREGQTALVVYAGEAHMVTPLTDDSVTIRAMVPALSPNIMPVIGNNPAEAIAMANALMDDASAVNGRILLVTQNVPRDQNTAIQEILSHNRYPLHIIGVGTPQGAAIPVSNGEFLRDNSGQMVVSAMDRGNLQALSSSLNGRYSDISINASDLESVLTDSLLRGDDDSYLESDEEVELWQDAGPWLLLLLLPLCALCFRRGWVLQISLGAGLVLAALPPQPAMAQQDPLEQQAEQQALEAQPNAPTLLNEEDLQEMAIGGPPGQGEAQPAPEQGFDISSLWLNRDQRGVRALQQGNPQTATRLFETPEWQGAAAFRAGDYQAAINAFSQGDDIDSIYNLGNALAFAERLEEALAAYDRVLAQDPQHEDALKNKAIVEDLLEEQQQQEQEQQEQEEQEQQEQQDSQSESDSDDSEQDQQQEQQEQEQQEQSEQEQEQQQQESESENADQGQQRSDAQVEQEEDQESLEQFLRRIEDDPGELLQRKFQFESRRRMIERRTSGQNSQ</sequence>
<evidence type="ECO:0000313" key="6">
    <source>
        <dbReference type="Proteomes" id="UP000175669"/>
    </source>
</evidence>
<dbReference type="RefSeq" id="WP_070118705.1">
    <property type="nucleotide sequence ID" value="NZ_MASR01000002.1"/>
</dbReference>
<feature type="transmembrane region" description="Helical" evidence="3">
    <location>
        <begin position="70"/>
        <end position="89"/>
    </location>
</feature>
<reference evidence="6" key="1">
    <citation type="submission" date="2016-07" db="EMBL/GenBank/DDBJ databases">
        <authorList>
            <person name="Florea S."/>
            <person name="Webb J.S."/>
            <person name="Jaromczyk J."/>
            <person name="Schardl C.L."/>
        </authorList>
    </citation>
    <scope>NUCLEOTIDE SEQUENCE [LARGE SCALE GENOMIC DNA]</scope>
    <source>
        <strain evidence="6">KCTC 42131</strain>
    </source>
</reference>
<dbReference type="InterPro" id="IPR019734">
    <property type="entry name" value="TPR_rpt"/>
</dbReference>
<evidence type="ECO:0000256" key="3">
    <source>
        <dbReference type="SAM" id="Phobius"/>
    </source>
</evidence>
<dbReference type="Gene3D" id="1.25.40.10">
    <property type="entry name" value="Tetratricopeptide repeat domain"/>
    <property type="match status" value="1"/>
</dbReference>
<name>A0A1E8CGL5_9GAMM</name>
<dbReference type="InterPro" id="IPR050768">
    <property type="entry name" value="UPF0353/GerABKA_families"/>
</dbReference>
<keyword evidence="1" id="KW-0802">TPR repeat</keyword>
<dbReference type="AlphaFoldDB" id="A0A1E8CGL5"/>
<feature type="compositionally biased region" description="Acidic residues" evidence="2">
    <location>
        <begin position="525"/>
        <end position="570"/>
    </location>
</feature>
<proteinExistence type="predicted"/>